<accession>A0ABQ1KV20</accession>
<proteinExistence type="predicted"/>
<gene>
    <name evidence="1" type="ORF">GCM10011352_42350</name>
</gene>
<comment type="caution">
    <text evidence="1">The sequence shown here is derived from an EMBL/GenBank/DDBJ whole genome shotgun (WGS) entry which is preliminary data.</text>
</comment>
<dbReference type="EMBL" id="BMIJ01000012">
    <property type="protein sequence ID" value="GGC11402.1"/>
    <property type="molecule type" value="Genomic_DNA"/>
</dbReference>
<organism evidence="1 2">
    <name type="scientific">Marinobacterium zhoushanense</name>
    <dbReference type="NCBI Taxonomy" id="1679163"/>
    <lineage>
        <taxon>Bacteria</taxon>
        <taxon>Pseudomonadati</taxon>
        <taxon>Pseudomonadota</taxon>
        <taxon>Gammaproteobacteria</taxon>
        <taxon>Oceanospirillales</taxon>
        <taxon>Oceanospirillaceae</taxon>
        <taxon>Marinobacterium</taxon>
    </lineage>
</organism>
<evidence type="ECO:0000313" key="2">
    <source>
        <dbReference type="Proteomes" id="UP000629025"/>
    </source>
</evidence>
<evidence type="ECO:0000313" key="1">
    <source>
        <dbReference type="EMBL" id="GGC11402.1"/>
    </source>
</evidence>
<dbReference type="RefSeq" id="WP_188752191.1">
    <property type="nucleotide sequence ID" value="NZ_BMIJ01000012.1"/>
</dbReference>
<reference evidence="2" key="1">
    <citation type="journal article" date="2019" name="Int. J. Syst. Evol. Microbiol.">
        <title>The Global Catalogue of Microorganisms (GCM) 10K type strain sequencing project: providing services to taxonomists for standard genome sequencing and annotation.</title>
        <authorList>
            <consortium name="The Broad Institute Genomics Platform"/>
            <consortium name="The Broad Institute Genome Sequencing Center for Infectious Disease"/>
            <person name="Wu L."/>
            <person name="Ma J."/>
        </authorList>
    </citation>
    <scope>NUCLEOTIDE SEQUENCE [LARGE SCALE GENOMIC DNA]</scope>
    <source>
        <strain evidence="2">CGMCC 1.15341</strain>
    </source>
</reference>
<keyword evidence="2" id="KW-1185">Reference proteome</keyword>
<name>A0ABQ1KV20_9GAMM</name>
<protein>
    <submittedName>
        <fullName evidence="1">Uncharacterized protein</fullName>
    </submittedName>
</protein>
<sequence length="95" mass="10743">MLRIRNILPVLKSEEDAVLASFEIQVESDKGLQQFWAEARKCPNGEAQIDWSDDLSNLLSEFCVAHEAYDHLNQAVFSTFVGEQVEYPINLAKAT</sequence>
<dbReference type="Proteomes" id="UP000629025">
    <property type="component" value="Unassembled WGS sequence"/>
</dbReference>